<dbReference type="AlphaFoldDB" id="A0A0F9FU49"/>
<reference evidence="1" key="1">
    <citation type="journal article" date="2015" name="Nature">
        <title>Complex archaea that bridge the gap between prokaryotes and eukaryotes.</title>
        <authorList>
            <person name="Spang A."/>
            <person name="Saw J.H."/>
            <person name="Jorgensen S.L."/>
            <person name="Zaremba-Niedzwiedzka K."/>
            <person name="Martijn J."/>
            <person name="Lind A.E."/>
            <person name="van Eijk R."/>
            <person name="Schleper C."/>
            <person name="Guy L."/>
            <person name="Ettema T.J."/>
        </authorList>
    </citation>
    <scope>NUCLEOTIDE SEQUENCE</scope>
</reference>
<proteinExistence type="predicted"/>
<name>A0A0F9FU49_9ZZZZ</name>
<dbReference type="EMBL" id="LAZR01020139">
    <property type="protein sequence ID" value="KKL89969.1"/>
    <property type="molecule type" value="Genomic_DNA"/>
</dbReference>
<accession>A0A0F9FU49</accession>
<organism evidence="1">
    <name type="scientific">marine sediment metagenome</name>
    <dbReference type="NCBI Taxonomy" id="412755"/>
    <lineage>
        <taxon>unclassified sequences</taxon>
        <taxon>metagenomes</taxon>
        <taxon>ecological metagenomes</taxon>
    </lineage>
</organism>
<comment type="caution">
    <text evidence="1">The sequence shown here is derived from an EMBL/GenBank/DDBJ whole genome shotgun (WGS) entry which is preliminary data.</text>
</comment>
<protein>
    <submittedName>
        <fullName evidence="1">Uncharacterized protein</fullName>
    </submittedName>
</protein>
<feature type="non-terminal residue" evidence="1">
    <location>
        <position position="1"/>
    </location>
</feature>
<sequence>GIASMCDRCGGAGCAWCLEEEEEDDLTRERTYRERSKT</sequence>
<evidence type="ECO:0000313" key="1">
    <source>
        <dbReference type="EMBL" id="KKL89969.1"/>
    </source>
</evidence>
<gene>
    <name evidence="1" type="ORF">LCGC14_1909320</name>
</gene>